<dbReference type="EMBL" id="MN740464">
    <property type="protein sequence ID" value="QHU27885.1"/>
    <property type="molecule type" value="Genomic_DNA"/>
</dbReference>
<comment type="subcellular location">
    <subcellularLocation>
        <location evidence="1">Membrane</location>
        <topology evidence="1">Single-pass type II membrane protein</topology>
    </subcellularLocation>
</comment>
<organism evidence="6">
    <name type="scientific">viral metagenome</name>
    <dbReference type="NCBI Taxonomy" id="1070528"/>
    <lineage>
        <taxon>unclassified sequences</taxon>
        <taxon>metagenomes</taxon>
        <taxon>organismal metagenomes</taxon>
    </lineage>
</organism>
<name>A0A6C0LCV4_9ZZZZ</name>
<evidence type="ECO:0000256" key="4">
    <source>
        <dbReference type="ARBA" id="ARBA00023136"/>
    </source>
</evidence>
<dbReference type="PANTHER" id="PTHR31042">
    <property type="entry name" value="CORE-2/I-BRANCHING BETA-1,6-N-ACETYLGLUCOSAMINYLTRANSFERASE FAMILY PROTEIN-RELATED"/>
    <property type="match status" value="1"/>
</dbReference>
<keyword evidence="4" id="KW-0472">Membrane</keyword>
<keyword evidence="2" id="KW-0328">Glycosyltransferase</keyword>
<proteinExistence type="predicted"/>
<reference evidence="6" key="1">
    <citation type="journal article" date="2020" name="Nature">
        <title>Giant virus diversity and host interactions through global metagenomics.</title>
        <authorList>
            <person name="Schulz F."/>
            <person name="Roux S."/>
            <person name="Paez-Espino D."/>
            <person name="Jungbluth S."/>
            <person name="Walsh D.A."/>
            <person name="Denef V.J."/>
            <person name="McMahon K.D."/>
            <person name="Konstantinidis K.T."/>
            <person name="Eloe-Fadrosh E.A."/>
            <person name="Kyrpides N.C."/>
            <person name="Woyke T."/>
        </authorList>
    </citation>
    <scope>NUCLEOTIDE SEQUENCE</scope>
    <source>
        <strain evidence="6">GVMAG-M-3300027769-26</strain>
    </source>
</reference>
<evidence type="ECO:0000256" key="2">
    <source>
        <dbReference type="ARBA" id="ARBA00022676"/>
    </source>
</evidence>
<dbReference type="GO" id="GO:0016757">
    <property type="term" value="F:glycosyltransferase activity"/>
    <property type="evidence" value="ECO:0007669"/>
    <property type="project" value="UniProtKB-KW"/>
</dbReference>
<sequence>MNKIAFIFLIYNVINHEELWHMFFSNIDKSKYSIYIHYKYDERLEYLEEFKVAKNIPTKYADISIVKAQNYMLSEALKDKNNTHFIFLSGSCIPLKPFEYIYDKIEEPFSYFHIAKPEECLPDCIAALTYIDMKYLNKASQWCILNRKHSELLVNNTEYLLWFKSAYAADELCYITYLSYTYGDKLGEEIKVTSYNSPPEIATTFANWEGMDYKYATDRELKNYIHITQAELLHLLKSPCFFGRKFKPIAAQSINKDFYLDYVVKNIKSKIFY</sequence>
<accession>A0A6C0LCV4</accession>
<protein>
    <recommendedName>
        <fullName evidence="7">Core-2/I-Branching enzyme</fullName>
    </recommendedName>
</protein>
<keyword evidence="3" id="KW-0808">Transferase</keyword>
<evidence type="ECO:0000256" key="1">
    <source>
        <dbReference type="ARBA" id="ARBA00004606"/>
    </source>
</evidence>
<dbReference type="GO" id="GO:0016020">
    <property type="term" value="C:membrane"/>
    <property type="evidence" value="ECO:0007669"/>
    <property type="project" value="UniProtKB-SubCell"/>
</dbReference>
<evidence type="ECO:0000256" key="5">
    <source>
        <dbReference type="ARBA" id="ARBA00023180"/>
    </source>
</evidence>
<evidence type="ECO:0000256" key="3">
    <source>
        <dbReference type="ARBA" id="ARBA00022679"/>
    </source>
</evidence>
<dbReference type="Pfam" id="PF02485">
    <property type="entry name" value="Branch"/>
    <property type="match status" value="1"/>
</dbReference>
<dbReference type="InterPro" id="IPR044174">
    <property type="entry name" value="BC10-like"/>
</dbReference>
<dbReference type="PANTHER" id="PTHR31042:SF150">
    <property type="entry name" value="OS06G0661900 PROTEIN"/>
    <property type="match status" value="1"/>
</dbReference>
<dbReference type="AlphaFoldDB" id="A0A6C0LCV4"/>
<evidence type="ECO:0008006" key="7">
    <source>
        <dbReference type="Google" id="ProtNLM"/>
    </source>
</evidence>
<keyword evidence="5" id="KW-0325">Glycoprotein</keyword>
<dbReference type="InterPro" id="IPR003406">
    <property type="entry name" value="Glyco_trans_14"/>
</dbReference>
<evidence type="ECO:0000313" key="6">
    <source>
        <dbReference type="EMBL" id="QHU27885.1"/>
    </source>
</evidence>